<evidence type="ECO:0000313" key="2">
    <source>
        <dbReference type="EMBL" id="NEH91064.1"/>
    </source>
</evidence>
<organism evidence="2 3">
    <name type="scientific">Rhizobium laguerreae</name>
    <dbReference type="NCBI Taxonomy" id="1076926"/>
    <lineage>
        <taxon>Bacteria</taxon>
        <taxon>Pseudomonadati</taxon>
        <taxon>Pseudomonadota</taxon>
        <taxon>Alphaproteobacteria</taxon>
        <taxon>Hyphomicrobiales</taxon>
        <taxon>Rhizobiaceae</taxon>
        <taxon>Rhizobium/Agrobacterium group</taxon>
        <taxon>Rhizobium</taxon>
    </lineage>
</organism>
<dbReference type="Gene3D" id="3.40.1190.20">
    <property type="match status" value="1"/>
</dbReference>
<name>A0A6N9ZC17_9HYPH</name>
<comment type="caution">
    <text evidence="2">The sequence shown here is derived from an EMBL/GenBank/DDBJ whole genome shotgun (WGS) entry which is preliminary data.</text>
</comment>
<dbReference type="InterPro" id="IPR051239">
    <property type="entry name" value="2'-dNMP_N-hydrolase"/>
</dbReference>
<dbReference type="RefSeq" id="WP_163876324.1">
    <property type="nucleotide sequence ID" value="NZ_WUEP01000005.1"/>
</dbReference>
<dbReference type="Pfam" id="PF05014">
    <property type="entry name" value="Nuc_deoxyrib_tr"/>
    <property type="match status" value="1"/>
</dbReference>
<gene>
    <name evidence="2" type="ORF">GR206_08405</name>
</gene>
<dbReference type="GO" id="GO:0070694">
    <property type="term" value="F:5-hydroxymethyl-dUMP N-hydrolase activity"/>
    <property type="evidence" value="ECO:0007669"/>
    <property type="project" value="TreeGrafter"/>
</dbReference>
<accession>A0A6N9ZC17</accession>
<dbReference type="Pfam" id="PF00294">
    <property type="entry name" value="PfkB"/>
    <property type="match status" value="1"/>
</dbReference>
<dbReference type="InterPro" id="IPR029056">
    <property type="entry name" value="Ribokinase-like"/>
</dbReference>
<dbReference type="AlphaFoldDB" id="A0A6N9ZC17"/>
<dbReference type="EMBL" id="WUEP01000005">
    <property type="protein sequence ID" value="NEH91064.1"/>
    <property type="molecule type" value="Genomic_DNA"/>
</dbReference>
<dbReference type="SUPFAM" id="SSF52309">
    <property type="entry name" value="N-(deoxy)ribosyltransferase-like"/>
    <property type="match status" value="1"/>
</dbReference>
<dbReference type="InterPro" id="IPR011611">
    <property type="entry name" value="PfkB_dom"/>
</dbReference>
<reference evidence="2 3" key="1">
    <citation type="submission" date="2019-12" db="EMBL/GenBank/DDBJ databases">
        <title>Rhizobium genotypes associated with high levels of biological nitrogen fixation by grain legumes in a temperate-maritime cropping system.</title>
        <authorList>
            <person name="Maluk M."/>
            <person name="Francesc Ferrando Molina F."/>
            <person name="Lopez Del Egido L."/>
            <person name="Lafos M."/>
            <person name="Langarica-Fuentes A."/>
            <person name="Gebre Yohannes G."/>
            <person name="Young M.W."/>
            <person name="Martin P."/>
            <person name="Gantlett R."/>
            <person name="Kenicer G."/>
            <person name="Hawes C."/>
            <person name="Begg G.S."/>
            <person name="Quilliam R.S."/>
            <person name="Squire G.R."/>
            <person name="Poole P.S."/>
            <person name="Young P.W."/>
            <person name="Iannetta P.M."/>
            <person name="James E.K."/>
        </authorList>
    </citation>
    <scope>NUCLEOTIDE SEQUENCE [LARGE SCALE GENOMIC DNA]</scope>
    <source>
        <strain evidence="2 3">JHI2449</strain>
    </source>
</reference>
<dbReference type="SUPFAM" id="SSF53613">
    <property type="entry name" value="Ribokinase-like"/>
    <property type="match status" value="1"/>
</dbReference>
<dbReference type="Proteomes" id="UP000468864">
    <property type="component" value="Unassembled WGS sequence"/>
</dbReference>
<proteinExistence type="predicted"/>
<evidence type="ECO:0000313" key="3">
    <source>
        <dbReference type="Proteomes" id="UP000468864"/>
    </source>
</evidence>
<protein>
    <submittedName>
        <fullName evidence="2">DUF4406 domain-containing protein</fullName>
    </submittedName>
</protein>
<dbReference type="Gene3D" id="3.40.50.450">
    <property type="match status" value="1"/>
</dbReference>
<dbReference type="PANTHER" id="PTHR15364">
    <property type="entry name" value="2'-DEOXYNUCLEOSIDE 5'-PHOSPHATE N-HYDROLASE 1"/>
    <property type="match status" value="1"/>
</dbReference>
<evidence type="ECO:0000259" key="1">
    <source>
        <dbReference type="Pfam" id="PF00294"/>
    </source>
</evidence>
<dbReference type="GO" id="GO:0009159">
    <property type="term" value="P:deoxyribonucleoside monophosphate catabolic process"/>
    <property type="evidence" value="ECO:0007669"/>
    <property type="project" value="TreeGrafter"/>
</dbReference>
<sequence length="393" mass="42153">MTEIDIVGGIYKEKCAFPYWNQLVGSGGRAAMALSGLIDRIRLHSTLSSDEELTAQAIFEPLGVDLHLQSRAFAIEFDYLHTLAVPTITPWPPSPVQLPGVTGDVIIKFGMMECDPRISAKYAIYDPQSAFKPLTFSSSGSRADHLAVVANRGEILRMAQSDSVEDAVKSILASESTEVIVVKDGINGATVYAEGSSRHIPAFKTQNVFALGSGDVFVAAFALAWAINGLSPFDAALFASQSTADYVESLKLPVKAPDLAATGREVACKTGGRIYLAGPFRETGQRMFIDDARSQLQALGMSVFSPIHDIGPGSAEVVVQHDLAAVRQCDAVFAILNGSSPGTVFEVGYARALEKPVFCVAQNMRDVDVKLPKGSGAYLHSDYVSALFQIAWR</sequence>
<dbReference type="PANTHER" id="PTHR15364:SF0">
    <property type="entry name" value="2'-DEOXYNUCLEOSIDE 5'-PHOSPHATE N-HYDROLASE 1"/>
    <property type="match status" value="1"/>
</dbReference>
<feature type="domain" description="Carbohydrate kinase PfkB" evidence="1">
    <location>
        <begin position="148"/>
        <end position="241"/>
    </location>
</feature>
<dbReference type="InterPro" id="IPR007710">
    <property type="entry name" value="Nucleoside_deoxyribTrfase"/>
</dbReference>